<feature type="domain" description="Clp ATPase C-terminal" evidence="9">
    <location>
        <begin position="803"/>
        <end position="897"/>
    </location>
</feature>
<dbReference type="SMART" id="SM00382">
    <property type="entry name" value="AAA"/>
    <property type="match status" value="2"/>
</dbReference>
<dbReference type="PROSITE" id="PS00870">
    <property type="entry name" value="CLPAB_1"/>
    <property type="match status" value="1"/>
</dbReference>
<dbReference type="GO" id="GO:0034605">
    <property type="term" value="P:cellular response to heat"/>
    <property type="evidence" value="ECO:0007669"/>
    <property type="project" value="TreeGrafter"/>
</dbReference>
<dbReference type="Gene3D" id="1.10.8.60">
    <property type="match status" value="1"/>
</dbReference>
<dbReference type="PRINTS" id="PR00300">
    <property type="entry name" value="CLPPROTEASEA"/>
</dbReference>
<dbReference type="InterPro" id="IPR019489">
    <property type="entry name" value="Clp_ATPase_C"/>
</dbReference>
<dbReference type="InterPro" id="IPR018368">
    <property type="entry name" value="ClpA/B_CS1"/>
</dbReference>
<keyword evidence="2" id="KW-0677">Repeat</keyword>
<dbReference type="InterPro" id="IPR004176">
    <property type="entry name" value="Clp_R_N"/>
</dbReference>
<dbReference type="SMART" id="SM01086">
    <property type="entry name" value="ClpB_D2-small"/>
    <property type="match status" value="1"/>
</dbReference>
<proteinExistence type="inferred from homology"/>
<dbReference type="InterPro" id="IPR036628">
    <property type="entry name" value="Clp_N_dom_sf"/>
</dbReference>
<dbReference type="RefSeq" id="WP_110422895.1">
    <property type="nucleotide sequence ID" value="NZ_QGLP01000004.1"/>
</dbReference>
<dbReference type="PANTHER" id="PTHR11638:SF181">
    <property type="entry name" value="ATPASE SUBUNIT OF ATP-DEPENDENT PROTEASE"/>
    <property type="match status" value="1"/>
</dbReference>
<feature type="region of interest" description="Disordered" evidence="7">
    <location>
        <begin position="904"/>
        <end position="937"/>
    </location>
</feature>
<dbReference type="NCBIfam" id="TIGR03345">
    <property type="entry name" value="VI_ClpV1"/>
    <property type="match status" value="1"/>
</dbReference>
<accession>A0A2V4DY30</accession>
<dbReference type="Gene3D" id="3.40.50.300">
    <property type="entry name" value="P-loop containing nucleotide triphosphate hydrolases"/>
    <property type="match status" value="3"/>
</dbReference>
<dbReference type="EMBL" id="QGLP01000004">
    <property type="protein sequence ID" value="PXZ05790.1"/>
    <property type="molecule type" value="Genomic_DNA"/>
</dbReference>
<dbReference type="Proteomes" id="UP000247483">
    <property type="component" value="Unassembled WGS sequence"/>
</dbReference>
<dbReference type="InterPro" id="IPR003959">
    <property type="entry name" value="ATPase_AAA_core"/>
</dbReference>
<keyword evidence="4" id="KW-0067">ATP-binding</keyword>
<dbReference type="GO" id="GO:0016887">
    <property type="term" value="F:ATP hydrolysis activity"/>
    <property type="evidence" value="ECO:0007669"/>
    <property type="project" value="InterPro"/>
</dbReference>
<organism evidence="10 11">
    <name type="scientific">Gilliamella apicola</name>
    <dbReference type="NCBI Taxonomy" id="1196095"/>
    <lineage>
        <taxon>Bacteria</taxon>
        <taxon>Pseudomonadati</taxon>
        <taxon>Pseudomonadota</taxon>
        <taxon>Gammaproteobacteria</taxon>
        <taxon>Orbales</taxon>
        <taxon>Orbaceae</taxon>
        <taxon>Gilliamella</taxon>
    </lineage>
</organism>
<evidence type="ECO:0000259" key="8">
    <source>
        <dbReference type="SMART" id="SM00382"/>
    </source>
</evidence>
<dbReference type="GO" id="GO:0005737">
    <property type="term" value="C:cytoplasm"/>
    <property type="evidence" value="ECO:0007669"/>
    <property type="project" value="TreeGrafter"/>
</dbReference>
<evidence type="ECO:0000256" key="6">
    <source>
        <dbReference type="SAM" id="Coils"/>
    </source>
</evidence>
<reference evidence="10 11" key="1">
    <citation type="submission" date="2018-05" db="EMBL/GenBank/DDBJ databases">
        <title>Reference genomes for bee gut microbiota database.</title>
        <authorList>
            <person name="Ellegaard K.M."/>
        </authorList>
    </citation>
    <scope>NUCLEOTIDE SEQUENCE [LARGE SCALE GENOMIC DNA]</scope>
    <source>
        <strain evidence="10 11">ESL0177</strain>
    </source>
</reference>
<evidence type="ECO:0000313" key="11">
    <source>
        <dbReference type="Proteomes" id="UP000247483"/>
    </source>
</evidence>
<dbReference type="Pfam" id="PF07724">
    <property type="entry name" value="AAA_2"/>
    <property type="match status" value="1"/>
</dbReference>
<evidence type="ECO:0000256" key="1">
    <source>
        <dbReference type="ARBA" id="ARBA00008675"/>
    </source>
</evidence>
<evidence type="ECO:0000256" key="2">
    <source>
        <dbReference type="ARBA" id="ARBA00022737"/>
    </source>
</evidence>
<dbReference type="Pfam" id="PF02861">
    <property type="entry name" value="Clp_N"/>
    <property type="match status" value="1"/>
</dbReference>
<dbReference type="Pfam" id="PF00004">
    <property type="entry name" value="AAA"/>
    <property type="match status" value="1"/>
</dbReference>
<dbReference type="InterPro" id="IPR050130">
    <property type="entry name" value="ClpA_ClpB"/>
</dbReference>
<dbReference type="SUPFAM" id="SSF52540">
    <property type="entry name" value="P-loop containing nucleoside triphosphate hydrolases"/>
    <property type="match status" value="2"/>
</dbReference>
<dbReference type="Gene3D" id="1.10.1780.10">
    <property type="entry name" value="Clp, N-terminal domain"/>
    <property type="match status" value="1"/>
</dbReference>
<protein>
    <submittedName>
        <fullName evidence="10">Type VI secretion system ATPase TssH</fullName>
    </submittedName>
</protein>
<dbReference type="InterPro" id="IPR003593">
    <property type="entry name" value="AAA+_ATPase"/>
</dbReference>
<dbReference type="SUPFAM" id="SSF81923">
    <property type="entry name" value="Double Clp-N motif"/>
    <property type="match status" value="1"/>
</dbReference>
<dbReference type="CDD" id="cd00009">
    <property type="entry name" value="AAA"/>
    <property type="match status" value="1"/>
</dbReference>
<keyword evidence="3" id="KW-0547">Nucleotide-binding</keyword>
<evidence type="ECO:0000256" key="3">
    <source>
        <dbReference type="ARBA" id="ARBA00022741"/>
    </source>
</evidence>
<dbReference type="Pfam" id="PF17871">
    <property type="entry name" value="AAA_lid_9"/>
    <property type="match status" value="1"/>
</dbReference>
<feature type="coiled-coil region" evidence="6">
    <location>
        <begin position="463"/>
        <end position="558"/>
    </location>
</feature>
<evidence type="ECO:0000256" key="4">
    <source>
        <dbReference type="ARBA" id="ARBA00022840"/>
    </source>
</evidence>
<dbReference type="GO" id="GO:0005524">
    <property type="term" value="F:ATP binding"/>
    <property type="evidence" value="ECO:0007669"/>
    <property type="project" value="UniProtKB-KW"/>
</dbReference>
<name>A0A2V4DY30_9GAMM</name>
<keyword evidence="6" id="KW-0175">Coiled coil</keyword>
<comment type="caution">
    <text evidence="10">The sequence shown here is derived from an EMBL/GenBank/DDBJ whole genome shotgun (WGS) entry which is preliminary data.</text>
</comment>
<evidence type="ECO:0000256" key="5">
    <source>
        <dbReference type="ARBA" id="ARBA00023186"/>
    </source>
</evidence>
<evidence type="ECO:0000259" key="9">
    <source>
        <dbReference type="SMART" id="SM01086"/>
    </source>
</evidence>
<dbReference type="InterPro" id="IPR001270">
    <property type="entry name" value="ClpA/B"/>
</dbReference>
<dbReference type="Pfam" id="PF10431">
    <property type="entry name" value="ClpB_D2-small"/>
    <property type="match status" value="1"/>
</dbReference>
<dbReference type="InterPro" id="IPR027417">
    <property type="entry name" value="P-loop_NTPase"/>
</dbReference>
<dbReference type="AlphaFoldDB" id="A0A2V4DY30"/>
<gene>
    <name evidence="10" type="primary">clpV</name>
    <name evidence="10" type="ORF">DKK79_03695</name>
</gene>
<dbReference type="CDD" id="cd19499">
    <property type="entry name" value="RecA-like_ClpB_Hsp104-like"/>
    <property type="match status" value="1"/>
</dbReference>
<feature type="compositionally biased region" description="Polar residues" evidence="7">
    <location>
        <begin position="191"/>
        <end position="203"/>
    </location>
</feature>
<dbReference type="FunFam" id="3.40.50.300:FF:000025">
    <property type="entry name" value="ATP-dependent Clp protease subunit"/>
    <property type="match status" value="1"/>
</dbReference>
<evidence type="ECO:0000313" key="10">
    <source>
        <dbReference type="EMBL" id="PXZ05790.1"/>
    </source>
</evidence>
<dbReference type="InterPro" id="IPR041546">
    <property type="entry name" value="ClpA/ClpB_AAA_lid"/>
</dbReference>
<dbReference type="InterPro" id="IPR017729">
    <property type="entry name" value="ATPase_T6SS_ClpV1"/>
</dbReference>
<dbReference type="FunFam" id="3.40.50.300:FF:000010">
    <property type="entry name" value="Chaperone clpB 1, putative"/>
    <property type="match status" value="1"/>
</dbReference>
<dbReference type="PANTHER" id="PTHR11638">
    <property type="entry name" value="ATP-DEPENDENT CLP PROTEASE"/>
    <property type="match status" value="1"/>
</dbReference>
<feature type="domain" description="AAA+ ATPase" evidence="8">
    <location>
        <begin position="249"/>
        <end position="394"/>
    </location>
</feature>
<keyword evidence="5" id="KW-0143">Chaperone</keyword>
<feature type="domain" description="AAA+ ATPase" evidence="8">
    <location>
        <begin position="632"/>
        <end position="805"/>
    </location>
</feature>
<feature type="region of interest" description="Disordered" evidence="7">
    <location>
        <begin position="179"/>
        <end position="211"/>
    </location>
</feature>
<comment type="similarity">
    <text evidence="1">Belongs to the ClpA/ClpB family.</text>
</comment>
<evidence type="ECO:0000256" key="7">
    <source>
        <dbReference type="SAM" id="MobiDB-lite"/>
    </source>
</evidence>
<sequence length="937" mass="104097">MIADPSVLLRRLNPYCAKALESAAGLCQTRAHTEITLEHWLLKLLEQGSGDITVITRHYQLNMDNVWQGLLSYLDSLPHTINKKPSLSSSLIAILQSAWLKASLEDNEDMIRSVHILQALQEMPHCLKAQQAWPLLSLSVISLQKMRSMLDQMSDENPSNQYSYSTDEITVSLEQVDKAPQTDTPDKDIQPKTSQSSTSNTHSKQNHHQAALNRFTEDVTEKAKTGKIDPVFGRDDEIRQMVDILSRRRKNNPILVGEPGVGKTALVEGLALRIAEGNVPTNLKGVSILTLDLGLLQAGAGVKGEFEQRLKNVIDAVQQSQVPILLFIDEAHTIIGAGNSAGGADAANLLKPALARGELRTIAATTWSEYKQYFEKDAALERRFQMVKVDEPDDEKASLMLRGLKSRYAQHHGVHILDEAVKTAVSLSRRYISGRQLPDKAVDLLDTASARVRMGLDTIPESITKIEAKIDALIIEKEAIEVDVSLGESDATTRLTDIDSQLSQLQQKLTFAKTQFEKEKKQVETLIELRKKLTPKADKKIRKQLAEAQQTLTELQGTAPLLSLDVDSRTVSSVIADWTGVPLESLLKDEQSHLLTLEDDLRLRVVGQDNALFEIAKRIRAAKTGLTSEEAPMGVFLLVGPSGVGKTETALALADTLFGGQQSLITINMSEYQEAHTVSQLKGSPPGYVGYGQGGVLTEAVRKRPYSVVLLDEVEKAHRDVLNLFYQVFDRGFMRDGEGREIDFRNTLILMTSNLGSDELMALFEQMPDADLATQHELLRPIIREHFQPALLARFQTVIFTPLANDSLRHIVKMKLDNVASRLQKHYKIDFNVGEQLYDQLVAACLLPDTGARNIDSILNQQILPVVSNLLLQRDSHHPDTTQTLILDFDKSEGIVLEWAKQPNQKAKSKKAQTTKSIKVAPVKTIKNSNKPKSKMK</sequence>